<name>A0A329MGW0_9BACL</name>
<sequence>MPGVTRGAEEYCELRWSPILPDWNRVQLPFLIRNSKMPAYSGCLAKYTGKSSLQAGKFGLQHMGKLDSFVQVGKVGLHQRRSPVQAK</sequence>
<gene>
    <name evidence="1" type="ORF">DQG23_21885</name>
</gene>
<keyword evidence="2" id="KW-1185">Reference proteome</keyword>
<dbReference type="Proteomes" id="UP000250369">
    <property type="component" value="Unassembled WGS sequence"/>
</dbReference>
<accession>A0A329MGW0</accession>
<dbReference type="AlphaFoldDB" id="A0A329MGW0"/>
<evidence type="ECO:0000313" key="1">
    <source>
        <dbReference type="EMBL" id="RAV19191.1"/>
    </source>
</evidence>
<evidence type="ECO:0000313" key="2">
    <source>
        <dbReference type="Proteomes" id="UP000250369"/>
    </source>
</evidence>
<reference evidence="1 2" key="1">
    <citation type="journal article" date="2009" name="Int. J. Syst. Evol. Microbiol.">
        <title>Paenibacillus contaminans sp. nov., isolated from a contaminated laboratory plate.</title>
        <authorList>
            <person name="Chou J.H."/>
            <person name="Lee J.H."/>
            <person name="Lin M.C."/>
            <person name="Chang P.S."/>
            <person name="Arun A.B."/>
            <person name="Young C.C."/>
            <person name="Chen W.M."/>
        </authorList>
    </citation>
    <scope>NUCLEOTIDE SEQUENCE [LARGE SCALE GENOMIC DNA]</scope>
    <source>
        <strain evidence="1 2">CKOBP-6</strain>
    </source>
</reference>
<protein>
    <submittedName>
        <fullName evidence="1">Uncharacterized protein</fullName>
    </submittedName>
</protein>
<dbReference type="RefSeq" id="WP_113033009.1">
    <property type="nucleotide sequence ID" value="NZ_QMFB01000013.1"/>
</dbReference>
<organism evidence="1 2">
    <name type="scientific">Paenibacillus contaminans</name>
    <dbReference type="NCBI Taxonomy" id="450362"/>
    <lineage>
        <taxon>Bacteria</taxon>
        <taxon>Bacillati</taxon>
        <taxon>Bacillota</taxon>
        <taxon>Bacilli</taxon>
        <taxon>Bacillales</taxon>
        <taxon>Paenibacillaceae</taxon>
        <taxon>Paenibacillus</taxon>
    </lineage>
</organism>
<proteinExistence type="predicted"/>
<comment type="caution">
    <text evidence="1">The sequence shown here is derived from an EMBL/GenBank/DDBJ whole genome shotgun (WGS) entry which is preliminary data.</text>
</comment>
<dbReference type="EMBL" id="QMFB01000013">
    <property type="protein sequence ID" value="RAV19191.1"/>
    <property type="molecule type" value="Genomic_DNA"/>
</dbReference>